<dbReference type="AlphaFoldDB" id="A0A4Y4CXG1"/>
<feature type="chain" id="PRO_5021282159" description="VCBS repeat-containing protein" evidence="1">
    <location>
        <begin position="20"/>
        <end position="232"/>
    </location>
</feature>
<dbReference type="Proteomes" id="UP000318422">
    <property type="component" value="Unassembled WGS sequence"/>
</dbReference>
<reference evidence="2 3" key="1">
    <citation type="submission" date="2019-06" db="EMBL/GenBank/DDBJ databases">
        <title>Whole genome shotgun sequence of Zoogloea ramigera NBRC 15342.</title>
        <authorList>
            <person name="Hosoyama A."/>
            <person name="Uohara A."/>
            <person name="Ohji S."/>
            <person name="Ichikawa N."/>
        </authorList>
    </citation>
    <scope>NUCLEOTIDE SEQUENCE [LARGE SCALE GENOMIC DNA]</scope>
    <source>
        <strain evidence="2 3">NBRC 15342</strain>
    </source>
</reference>
<proteinExistence type="predicted"/>
<evidence type="ECO:0000256" key="1">
    <source>
        <dbReference type="SAM" id="SignalP"/>
    </source>
</evidence>
<organism evidence="2 3">
    <name type="scientific">Zoogloea ramigera</name>
    <dbReference type="NCBI Taxonomy" id="350"/>
    <lineage>
        <taxon>Bacteria</taxon>
        <taxon>Pseudomonadati</taxon>
        <taxon>Pseudomonadota</taxon>
        <taxon>Betaproteobacteria</taxon>
        <taxon>Rhodocyclales</taxon>
        <taxon>Zoogloeaceae</taxon>
        <taxon>Zoogloea</taxon>
    </lineage>
</organism>
<feature type="signal peptide" evidence="1">
    <location>
        <begin position="1"/>
        <end position="19"/>
    </location>
</feature>
<dbReference type="OrthoDB" id="9179754at2"/>
<dbReference type="EMBL" id="BJNV01000037">
    <property type="protein sequence ID" value="GEC96164.1"/>
    <property type="molecule type" value="Genomic_DNA"/>
</dbReference>
<accession>A0A4Y4CXG1</accession>
<dbReference type="RefSeq" id="WP_141352213.1">
    <property type="nucleotide sequence ID" value="NZ_BJNV01000037.1"/>
</dbReference>
<comment type="caution">
    <text evidence="2">The sequence shown here is derived from an EMBL/GenBank/DDBJ whole genome shotgun (WGS) entry which is preliminary data.</text>
</comment>
<name>A0A4Y4CXG1_ZOORA</name>
<evidence type="ECO:0000313" key="3">
    <source>
        <dbReference type="Proteomes" id="UP000318422"/>
    </source>
</evidence>
<sequence length="232" mass="24652">MKHVRLLILLSLAGPAAGAEGGPLVLTDLAGAYAPGSLPAGGGWLALECGPAGCALRSTRLQLSRKTVLHLDEFRVPLEIPRVKGSPLALLHGLALSPGPVTRWHGAGKDVDRVADQLRRRGRWTVPGDARQLALSWVRLPEQGGFRYHLGDGTTRQFLFATAFEGHYGGDTTPRVRWAGDLDGDGRADLLLSLPDDNCGFDDRLYLSSLAGPGQLVGLAARFAGRYPACGC</sequence>
<dbReference type="SUPFAM" id="SSF69318">
    <property type="entry name" value="Integrin alpha N-terminal domain"/>
    <property type="match status" value="1"/>
</dbReference>
<protein>
    <recommendedName>
        <fullName evidence="4">VCBS repeat-containing protein</fullName>
    </recommendedName>
</protein>
<evidence type="ECO:0008006" key="4">
    <source>
        <dbReference type="Google" id="ProtNLM"/>
    </source>
</evidence>
<dbReference type="InterPro" id="IPR028994">
    <property type="entry name" value="Integrin_alpha_N"/>
</dbReference>
<keyword evidence="3" id="KW-1185">Reference proteome</keyword>
<keyword evidence="1" id="KW-0732">Signal</keyword>
<evidence type="ECO:0000313" key="2">
    <source>
        <dbReference type="EMBL" id="GEC96164.1"/>
    </source>
</evidence>
<gene>
    <name evidence="2" type="ORF">ZRA01_22370</name>
</gene>